<evidence type="ECO:0000313" key="1">
    <source>
        <dbReference type="EMBL" id="ASK37385.1"/>
    </source>
</evidence>
<geneLocation type="plasmid" evidence="1">
    <name>ESBL20150001</name>
</geneLocation>
<reference evidence="1" key="1">
    <citation type="submission" date="2017-03" db="EMBL/GenBank/DDBJ databases">
        <title>Emergence of Enteroaggreggative Eschericia coli ST131 clones causing extra-intestinal infections.</title>
        <authorList>
            <person name="Boll E.J."/>
            <person name="Stegger M."/>
            <person name="Hasman H."/>
            <person name="Roer L."/>
            <person name="Overballe-Petersne S."/>
            <person name="Ng K."/>
            <person name="Scheutz F."/>
            <person name="Hammerum A.M."/>
            <person name="Hansen F."/>
            <person name="Hansen D.S."/>
            <person name="Price L.B."/>
            <person name="Johnson J.R."/>
            <person name="Struve C."/>
            <person name="Olesen B."/>
        </authorList>
    </citation>
    <scope>NUCLEOTIDE SEQUENCE</scope>
    <source>
        <strain evidence="1">PAA-ST131</strain>
        <plasmid evidence="1">ESBL20150001</plasmid>
    </source>
</reference>
<dbReference type="EMBL" id="KY706108">
    <property type="protein sequence ID" value="ASK37385.1"/>
    <property type="molecule type" value="Genomic_DNA"/>
</dbReference>
<keyword evidence="1" id="KW-0614">Plasmid</keyword>
<protein>
    <submittedName>
        <fullName evidence="1">Uncharacterized protein</fullName>
    </submittedName>
</protein>
<organism evidence="1">
    <name type="scientific">Escherichia coli</name>
    <dbReference type="NCBI Taxonomy" id="562"/>
    <lineage>
        <taxon>Bacteria</taxon>
        <taxon>Pseudomonadati</taxon>
        <taxon>Pseudomonadota</taxon>
        <taxon>Gammaproteobacteria</taxon>
        <taxon>Enterobacterales</taxon>
        <taxon>Enterobacteriaceae</taxon>
        <taxon>Escherichia</taxon>
    </lineage>
</organism>
<sequence length="38" mass="4414">MDMFNISIFLSFLSEIRKKVVTDLPLPPHSAISRQHNM</sequence>
<dbReference type="AlphaFoldDB" id="A0A288XFL3"/>
<name>A0A288XFL3_ECOLX</name>
<proteinExistence type="predicted"/>
<accession>A0A288XFL3</accession>